<dbReference type="AlphaFoldDB" id="A0A382KUX8"/>
<proteinExistence type="predicted"/>
<evidence type="ECO:0000256" key="4">
    <source>
        <dbReference type="ARBA" id="ARBA00022842"/>
    </source>
</evidence>
<evidence type="ECO:0000256" key="8">
    <source>
        <dbReference type="ARBA" id="ARBA00023204"/>
    </source>
</evidence>
<dbReference type="GO" id="GO:0046872">
    <property type="term" value="F:metal ion binding"/>
    <property type="evidence" value="ECO:0007669"/>
    <property type="project" value="UniProtKB-KW"/>
</dbReference>
<dbReference type="Pfam" id="PF13532">
    <property type="entry name" value="2OG-FeII_Oxy_2"/>
    <property type="match status" value="1"/>
</dbReference>
<keyword evidence="4" id="KW-0460">Magnesium</keyword>
<evidence type="ECO:0000256" key="1">
    <source>
        <dbReference type="ARBA" id="ARBA00001954"/>
    </source>
</evidence>
<dbReference type="InterPro" id="IPR005123">
    <property type="entry name" value="Oxoglu/Fe-dep_dioxygenase_dom"/>
</dbReference>
<dbReference type="PROSITE" id="PS51471">
    <property type="entry name" value="FE2OG_OXY"/>
    <property type="match status" value="1"/>
</dbReference>
<dbReference type="InterPro" id="IPR027450">
    <property type="entry name" value="AlkB-like"/>
</dbReference>
<gene>
    <name evidence="10" type="ORF">METZ01_LOCUS281124</name>
</gene>
<reference evidence="10" key="1">
    <citation type="submission" date="2018-05" db="EMBL/GenBank/DDBJ databases">
        <authorList>
            <person name="Lanie J.A."/>
            <person name="Ng W.-L."/>
            <person name="Kazmierczak K.M."/>
            <person name="Andrzejewski T.M."/>
            <person name="Davidsen T.M."/>
            <person name="Wayne K.J."/>
            <person name="Tettelin H."/>
            <person name="Glass J.I."/>
            <person name="Rusch D."/>
            <person name="Podicherti R."/>
            <person name="Tsui H.-C.T."/>
            <person name="Winkler M.E."/>
        </authorList>
    </citation>
    <scope>NUCLEOTIDE SEQUENCE</scope>
</reference>
<dbReference type="Gene3D" id="2.60.120.590">
    <property type="entry name" value="Alpha-ketoglutarate-dependent dioxygenase AlkB-like"/>
    <property type="match status" value="1"/>
</dbReference>
<evidence type="ECO:0000259" key="9">
    <source>
        <dbReference type="PROSITE" id="PS51471"/>
    </source>
</evidence>
<organism evidence="10">
    <name type="scientific">marine metagenome</name>
    <dbReference type="NCBI Taxonomy" id="408172"/>
    <lineage>
        <taxon>unclassified sequences</taxon>
        <taxon>metagenomes</taxon>
        <taxon>ecological metagenomes</taxon>
    </lineage>
</organism>
<keyword evidence="2" id="KW-0479">Metal-binding</keyword>
<keyword evidence="3" id="KW-0227">DNA damage</keyword>
<name>A0A382KUX8_9ZZZZ</name>
<dbReference type="GO" id="GO:0032451">
    <property type="term" value="F:demethylase activity"/>
    <property type="evidence" value="ECO:0007669"/>
    <property type="project" value="UniProtKB-ARBA"/>
</dbReference>
<dbReference type="GO" id="GO:0006307">
    <property type="term" value="P:DNA alkylation repair"/>
    <property type="evidence" value="ECO:0007669"/>
    <property type="project" value="InterPro"/>
</dbReference>
<dbReference type="FunFam" id="2.60.120.590:FF:000004">
    <property type="entry name" value="DNA oxidative demethylase ALKBH2"/>
    <property type="match status" value="1"/>
</dbReference>
<sequence>MNRNRKKSPNPDQAGLFDSATENLALEGGNVVIHRGYFETTDADRYFEELLAEVNWSQEEVFLYGKIHPIPRLTAWYGDPFHTYTYSGIEMRPEAWTPLLAEIRDRTAEVAEATFNSLLLNLYRTGLDHVAWHADDEPELGSNPVIGSVSLGATRRFHLRPKTKSAETVLIDLRHGDVLVMSGPTQQCWLHQLPKTQKPIGARINLTFRTVHAGMEPAQENP</sequence>
<dbReference type="GO" id="GO:0051213">
    <property type="term" value="F:dioxygenase activity"/>
    <property type="evidence" value="ECO:0007669"/>
    <property type="project" value="UniProtKB-KW"/>
</dbReference>
<dbReference type="GO" id="GO:0016787">
    <property type="term" value="F:hydrolase activity"/>
    <property type="evidence" value="ECO:0007669"/>
    <property type="project" value="UniProtKB-ARBA"/>
</dbReference>
<dbReference type="GO" id="GO:0016705">
    <property type="term" value="F:oxidoreductase activity, acting on paired donors, with incorporation or reduction of molecular oxygen"/>
    <property type="evidence" value="ECO:0007669"/>
    <property type="project" value="UniProtKB-ARBA"/>
</dbReference>
<keyword evidence="5" id="KW-0223">Dioxygenase</keyword>
<dbReference type="EMBL" id="UINC01082992">
    <property type="protein sequence ID" value="SVC28270.1"/>
    <property type="molecule type" value="Genomic_DNA"/>
</dbReference>
<comment type="cofactor">
    <cofactor evidence="1">
        <name>Fe(2+)</name>
        <dbReference type="ChEBI" id="CHEBI:29033"/>
    </cofactor>
</comment>
<evidence type="ECO:0000256" key="2">
    <source>
        <dbReference type="ARBA" id="ARBA00022723"/>
    </source>
</evidence>
<evidence type="ECO:0000256" key="3">
    <source>
        <dbReference type="ARBA" id="ARBA00022763"/>
    </source>
</evidence>
<dbReference type="GO" id="GO:0005654">
    <property type="term" value="C:nucleoplasm"/>
    <property type="evidence" value="ECO:0007669"/>
    <property type="project" value="TreeGrafter"/>
</dbReference>
<feature type="domain" description="Fe2OG dioxygenase" evidence="9">
    <location>
        <begin position="114"/>
        <end position="212"/>
    </location>
</feature>
<dbReference type="GO" id="GO:0140097">
    <property type="term" value="F:catalytic activity, acting on DNA"/>
    <property type="evidence" value="ECO:0007669"/>
    <property type="project" value="UniProtKB-ARBA"/>
</dbReference>
<dbReference type="SUPFAM" id="SSF51197">
    <property type="entry name" value="Clavaminate synthase-like"/>
    <property type="match status" value="1"/>
</dbReference>
<dbReference type="PANTHER" id="PTHR31212:SF4">
    <property type="entry name" value="ALPHA-KETOGLUTARATE-DEPENDENT DIOXYGENASE ALKB HOMOLOG 3"/>
    <property type="match status" value="1"/>
</dbReference>
<evidence type="ECO:0000313" key="10">
    <source>
        <dbReference type="EMBL" id="SVC28270.1"/>
    </source>
</evidence>
<accession>A0A382KUX8</accession>
<keyword evidence="7" id="KW-0408">Iron</keyword>
<keyword evidence="8" id="KW-0234">DNA repair</keyword>
<evidence type="ECO:0000256" key="5">
    <source>
        <dbReference type="ARBA" id="ARBA00022964"/>
    </source>
</evidence>
<dbReference type="InterPro" id="IPR032854">
    <property type="entry name" value="ALKBH3"/>
</dbReference>
<dbReference type="PANTHER" id="PTHR31212">
    <property type="entry name" value="ALPHA-KETOGLUTARATE-DEPENDENT DIOXYGENASE ALKB HOMOLOG 3"/>
    <property type="match status" value="1"/>
</dbReference>
<keyword evidence="6" id="KW-0560">Oxidoreductase</keyword>
<dbReference type="InterPro" id="IPR037151">
    <property type="entry name" value="AlkB-like_sf"/>
</dbReference>
<evidence type="ECO:0000256" key="6">
    <source>
        <dbReference type="ARBA" id="ARBA00023002"/>
    </source>
</evidence>
<protein>
    <recommendedName>
        <fullName evidence="9">Fe2OG dioxygenase domain-containing protein</fullName>
    </recommendedName>
</protein>
<dbReference type="GO" id="GO:0005739">
    <property type="term" value="C:mitochondrion"/>
    <property type="evidence" value="ECO:0007669"/>
    <property type="project" value="TreeGrafter"/>
</dbReference>
<evidence type="ECO:0000256" key="7">
    <source>
        <dbReference type="ARBA" id="ARBA00023004"/>
    </source>
</evidence>